<accession>A0ABN5WCZ0</accession>
<reference evidence="2" key="1">
    <citation type="submission" date="2018-07" db="EMBL/GenBank/DDBJ databases">
        <title>Complete genome sequence of Sphingomonas bisphenolicum strain AO1, a bisphenol A degradative bacterium isolated from Japanese farm field.</title>
        <authorList>
            <person name="Murakami M."/>
            <person name="Koh M."/>
            <person name="Koba S."/>
            <person name="Matsumura Y."/>
        </authorList>
    </citation>
    <scope>NUCLEOTIDE SEQUENCE</scope>
    <source>
        <strain evidence="2">AO1</strain>
    </source>
</reference>
<dbReference type="PROSITE" id="PS50968">
    <property type="entry name" value="BIOTINYL_LIPOYL"/>
    <property type="match status" value="1"/>
</dbReference>
<dbReference type="Proteomes" id="UP001059971">
    <property type="component" value="Chromosome 1"/>
</dbReference>
<sequence length="79" mass="8659">MRVKVVMPKWGTGMNEGTIVKWLKSVGDRVESGEMLVEIETSKSTQEMEAPASGTLTEILLPEGEEAEVRTHIATIVTD</sequence>
<proteinExistence type="predicted"/>
<protein>
    <recommendedName>
        <fullName evidence="1">Lipoyl-binding domain-containing protein</fullName>
    </recommendedName>
</protein>
<dbReference type="InterPro" id="IPR011053">
    <property type="entry name" value="Single_hybrid_motif"/>
</dbReference>
<feature type="domain" description="Lipoyl-binding" evidence="1">
    <location>
        <begin position="2"/>
        <end position="77"/>
    </location>
</feature>
<dbReference type="InterPro" id="IPR045257">
    <property type="entry name" value="E2/Pdx1"/>
</dbReference>
<dbReference type="InterPro" id="IPR000089">
    <property type="entry name" value="Biotin_lipoyl"/>
</dbReference>
<evidence type="ECO:0000313" key="3">
    <source>
        <dbReference type="Proteomes" id="UP001059971"/>
    </source>
</evidence>
<evidence type="ECO:0000259" key="1">
    <source>
        <dbReference type="PROSITE" id="PS50968"/>
    </source>
</evidence>
<keyword evidence="3" id="KW-1185">Reference proteome</keyword>
<gene>
    <name evidence="2" type="ORF">SBA_ch1_19230</name>
</gene>
<dbReference type="RefSeq" id="WP_261934257.1">
    <property type="nucleotide sequence ID" value="NZ_AP018817.1"/>
</dbReference>
<dbReference type="CDD" id="cd06849">
    <property type="entry name" value="lipoyl_domain"/>
    <property type="match status" value="1"/>
</dbReference>
<dbReference type="PANTHER" id="PTHR23151">
    <property type="entry name" value="DIHYDROLIPOAMIDE ACETYL/SUCCINYL-TRANSFERASE-RELATED"/>
    <property type="match status" value="1"/>
</dbReference>
<dbReference type="Gene3D" id="2.40.50.100">
    <property type="match status" value="1"/>
</dbReference>
<dbReference type="SUPFAM" id="SSF51230">
    <property type="entry name" value="Single hybrid motif"/>
    <property type="match status" value="1"/>
</dbReference>
<evidence type="ECO:0000313" key="2">
    <source>
        <dbReference type="EMBL" id="BBF69723.1"/>
    </source>
</evidence>
<organism evidence="2 3">
    <name type="scientific">Sphingomonas bisphenolicum</name>
    <dbReference type="NCBI Taxonomy" id="296544"/>
    <lineage>
        <taxon>Bacteria</taxon>
        <taxon>Pseudomonadati</taxon>
        <taxon>Pseudomonadota</taxon>
        <taxon>Alphaproteobacteria</taxon>
        <taxon>Sphingomonadales</taxon>
        <taxon>Sphingomonadaceae</taxon>
        <taxon>Sphingomonas</taxon>
    </lineage>
</organism>
<dbReference type="Pfam" id="PF00364">
    <property type="entry name" value="Biotin_lipoyl"/>
    <property type="match status" value="1"/>
</dbReference>
<name>A0ABN5WCZ0_9SPHN</name>
<dbReference type="PANTHER" id="PTHR23151:SF90">
    <property type="entry name" value="DIHYDROLIPOYLLYSINE-RESIDUE ACETYLTRANSFERASE COMPONENT OF PYRUVATE DEHYDROGENASE COMPLEX, MITOCHONDRIAL-RELATED"/>
    <property type="match status" value="1"/>
</dbReference>
<dbReference type="EMBL" id="AP018817">
    <property type="protein sequence ID" value="BBF69723.1"/>
    <property type="molecule type" value="Genomic_DNA"/>
</dbReference>